<organism evidence="2 3">
    <name type="scientific">Pseudocohnilembus persalinus</name>
    <name type="common">Ciliate</name>
    <dbReference type="NCBI Taxonomy" id="266149"/>
    <lineage>
        <taxon>Eukaryota</taxon>
        <taxon>Sar</taxon>
        <taxon>Alveolata</taxon>
        <taxon>Ciliophora</taxon>
        <taxon>Intramacronucleata</taxon>
        <taxon>Oligohymenophorea</taxon>
        <taxon>Scuticociliatia</taxon>
        <taxon>Philasterida</taxon>
        <taxon>Pseudocohnilembidae</taxon>
        <taxon>Pseudocohnilembus</taxon>
    </lineage>
</organism>
<evidence type="ECO:0000313" key="3">
    <source>
        <dbReference type="Proteomes" id="UP000054937"/>
    </source>
</evidence>
<dbReference type="InParanoid" id="A0A0V0R178"/>
<evidence type="ECO:0000313" key="2">
    <source>
        <dbReference type="EMBL" id="KRX08297.1"/>
    </source>
</evidence>
<evidence type="ECO:0000256" key="1">
    <source>
        <dbReference type="SAM" id="MobiDB-lite"/>
    </source>
</evidence>
<accession>A0A0V0R178</accession>
<feature type="compositionally biased region" description="Low complexity" evidence="1">
    <location>
        <begin position="55"/>
        <end position="74"/>
    </location>
</feature>
<keyword evidence="3" id="KW-1185">Reference proteome</keyword>
<comment type="caution">
    <text evidence="2">The sequence shown here is derived from an EMBL/GenBank/DDBJ whole genome shotgun (WGS) entry which is preliminary data.</text>
</comment>
<reference evidence="2 3" key="1">
    <citation type="journal article" date="2015" name="Sci. Rep.">
        <title>Genome of the facultative scuticociliatosis pathogen Pseudocohnilembus persalinus provides insight into its virulence through horizontal gene transfer.</title>
        <authorList>
            <person name="Xiong J."/>
            <person name="Wang G."/>
            <person name="Cheng J."/>
            <person name="Tian M."/>
            <person name="Pan X."/>
            <person name="Warren A."/>
            <person name="Jiang C."/>
            <person name="Yuan D."/>
            <person name="Miao W."/>
        </authorList>
    </citation>
    <scope>NUCLEOTIDE SEQUENCE [LARGE SCALE GENOMIC DNA]</scope>
    <source>
        <strain evidence="2">36N120E</strain>
    </source>
</reference>
<dbReference type="AlphaFoldDB" id="A0A0V0R178"/>
<proteinExistence type="predicted"/>
<feature type="region of interest" description="Disordered" evidence="1">
    <location>
        <begin position="47"/>
        <end position="78"/>
    </location>
</feature>
<protein>
    <submittedName>
        <fullName evidence="2">Uncharacterized protein</fullName>
    </submittedName>
</protein>
<name>A0A0V0R178_PSEPJ</name>
<dbReference type="OMA" id="NCSEYQG"/>
<gene>
    <name evidence="2" type="ORF">PPERSA_01758</name>
</gene>
<dbReference type="Proteomes" id="UP000054937">
    <property type="component" value="Unassembled WGS sequence"/>
</dbReference>
<dbReference type="OrthoDB" id="285872at2759"/>
<sequence length="445" mass="52655">MYLNDIDKKNLQLHQQNIQNIQNLQNQQLGYLNQQNLPHNFNQQINILKNDGDNNNKFNQQNNSNNNTAEQIQNSNSQIDDELNTKQKRRTRHDPVNRDFFCGCGKSYLSYPALYTHLKQKHGGVHPAGTFQIQITKNLQELQVDQYAVQQEQVYYQVQIQDVYDEIISFLENQGFQPKKQDIEKSQLGQKLLEQFPKDLFESEKQYNKIFEILMKLQNHQEYISQVIDEETEDNLSISCMRDFCIFVCIYSQALNQLGWKALGYNNNPQYSEQEFCEVNSGENALLICNEFIIDFLPNYFEDNQNYLKIEPQNRLLGPEPEKLKNAVYLVQYFSNWLFVLRYSKAKLNLQITQFEQQNYEFQNENKIMNENKQDENNCLQQTINPETNYDYQQLRQTDSIINQLKQQNSDMQVQDISKINSIHLTEGISEKKQSEMDFSSQNQQ</sequence>
<dbReference type="EMBL" id="LDAU01000066">
    <property type="protein sequence ID" value="KRX08297.1"/>
    <property type="molecule type" value="Genomic_DNA"/>
</dbReference>